<feature type="compositionally biased region" description="Low complexity" evidence="1">
    <location>
        <begin position="440"/>
        <end position="452"/>
    </location>
</feature>
<sequence length="452" mass="48148">MDRYISIFIFAACALLAACSREDGEADVSGDGRVCLTASVEAGAPASVKSITGDGEVVTGDYHLVYYSAPDTKSICEVSFTGSTGYPLVEDSGAFRFLRWSDLSPRSSDNSYFFSLDNLPDGTETGTVALGDEYSAASVEDGSVPDIVWGSRTVASGSGNGTVDFSLYHRMSKISVEISVNSDGIDLDGKTVTVTLKNVKTASESFNRASGTVSAGGDYGDVILYEGVLTQDGSTYGFPSWIFPPQTFSDEAWPRLGIEFDGNTYEGPLNRYMVDEGDTDTPVEMTGLDAGRHLTLRARLSGTADDVEIVFMPVYIRKWEEVDNIGITAKQRGVYTVADYSSLVSAYNEDPKDEAVLNKFGTVDDESGTWTFVLYRDIGDETGAAAMPLFKDDAFVMDFNGYTVYGFSDKADLVEKPDTGGEDPDGGDGGSGSGTEGSGEDQSGSGQPGNIE</sequence>
<feature type="compositionally biased region" description="Gly residues" evidence="1">
    <location>
        <begin position="427"/>
        <end position="437"/>
    </location>
</feature>
<proteinExistence type="predicted"/>
<dbReference type="AlphaFoldDB" id="A0A9D9ELP5"/>
<reference evidence="2" key="2">
    <citation type="journal article" date="2021" name="PeerJ">
        <title>Extensive microbial diversity within the chicken gut microbiome revealed by metagenomics and culture.</title>
        <authorList>
            <person name="Gilroy R."/>
            <person name="Ravi A."/>
            <person name="Getino M."/>
            <person name="Pursley I."/>
            <person name="Horton D.L."/>
            <person name="Alikhan N.F."/>
            <person name="Baker D."/>
            <person name="Gharbi K."/>
            <person name="Hall N."/>
            <person name="Watson M."/>
            <person name="Adriaenssens E.M."/>
            <person name="Foster-Nyarko E."/>
            <person name="Jarju S."/>
            <person name="Secka A."/>
            <person name="Antonio M."/>
            <person name="Oren A."/>
            <person name="Chaudhuri R.R."/>
            <person name="La Ragione R."/>
            <person name="Hildebrand F."/>
            <person name="Pallen M.J."/>
        </authorList>
    </citation>
    <scope>NUCLEOTIDE SEQUENCE</scope>
    <source>
        <strain evidence="2">20514</strain>
    </source>
</reference>
<dbReference type="EMBL" id="JADIMQ010000117">
    <property type="protein sequence ID" value="MBO8449258.1"/>
    <property type="molecule type" value="Genomic_DNA"/>
</dbReference>
<evidence type="ECO:0000256" key="1">
    <source>
        <dbReference type="SAM" id="MobiDB-lite"/>
    </source>
</evidence>
<dbReference type="InterPro" id="IPR025049">
    <property type="entry name" value="Mfa-like_1"/>
</dbReference>
<name>A0A9D9ELP5_9BACT</name>
<accession>A0A9D9ELP5</accession>
<reference evidence="2" key="1">
    <citation type="submission" date="2020-10" db="EMBL/GenBank/DDBJ databases">
        <authorList>
            <person name="Gilroy R."/>
        </authorList>
    </citation>
    <scope>NUCLEOTIDE SEQUENCE</scope>
    <source>
        <strain evidence="2">20514</strain>
    </source>
</reference>
<dbReference type="Pfam" id="PF13149">
    <property type="entry name" value="Mfa_like_1"/>
    <property type="match status" value="1"/>
</dbReference>
<evidence type="ECO:0000313" key="3">
    <source>
        <dbReference type="Proteomes" id="UP000810252"/>
    </source>
</evidence>
<dbReference type="Proteomes" id="UP000810252">
    <property type="component" value="Unassembled WGS sequence"/>
</dbReference>
<gene>
    <name evidence="2" type="ORF">IAC29_08315</name>
</gene>
<evidence type="ECO:0000313" key="2">
    <source>
        <dbReference type="EMBL" id="MBO8449258.1"/>
    </source>
</evidence>
<dbReference type="PROSITE" id="PS51257">
    <property type="entry name" value="PROKAR_LIPOPROTEIN"/>
    <property type="match status" value="1"/>
</dbReference>
<organism evidence="2 3">
    <name type="scientific">Candidatus Cryptobacteroides merdigallinarum</name>
    <dbReference type="NCBI Taxonomy" id="2840770"/>
    <lineage>
        <taxon>Bacteria</taxon>
        <taxon>Pseudomonadati</taxon>
        <taxon>Bacteroidota</taxon>
        <taxon>Bacteroidia</taxon>
        <taxon>Bacteroidales</taxon>
        <taxon>Candidatus Cryptobacteroides</taxon>
    </lineage>
</organism>
<dbReference type="CDD" id="cd13121">
    <property type="entry name" value="BF2867_like_C"/>
    <property type="match status" value="1"/>
</dbReference>
<feature type="region of interest" description="Disordered" evidence="1">
    <location>
        <begin position="412"/>
        <end position="452"/>
    </location>
</feature>
<protein>
    <submittedName>
        <fullName evidence="2">Fimbrillin family protein</fullName>
    </submittedName>
</protein>
<dbReference type="Gene3D" id="2.60.40.2630">
    <property type="match status" value="1"/>
</dbReference>
<comment type="caution">
    <text evidence="2">The sequence shown here is derived from an EMBL/GenBank/DDBJ whole genome shotgun (WGS) entry which is preliminary data.</text>
</comment>